<comment type="caution">
    <text evidence="2">The sequence shown here is derived from an EMBL/GenBank/DDBJ whole genome shotgun (WGS) entry which is preliminary data.</text>
</comment>
<organism evidence="2 3">
    <name type="scientific">Taxus chinensis</name>
    <name type="common">Chinese yew</name>
    <name type="synonym">Taxus wallichiana var. chinensis</name>
    <dbReference type="NCBI Taxonomy" id="29808"/>
    <lineage>
        <taxon>Eukaryota</taxon>
        <taxon>Viridiplantae</taxon>
        <taxon>Streptophyta</taxon>
        <taxon>Embryophyta</taxon>
        <taxon>Tracheophyta</taxon>
        <taxon>Spermatophyta</taxon>
        <taxon>Pinopsida</taxon>
        <taxon>Pinidae</taxon>
        <taxon>Conifers II</taxon>
        <taxon>Cupressales</taxon>
        <taxon>Taxaceae</taxon>
        <taxon>Taxus</taxon>
    </lineage>
</organism>
<evidence type="ECO:0000256" key="1">
    <source>
        <dbReference type="SAM" id="MobiDB-lite"/>
    </source>
</evidence>
<reference evidence="2 3" key="1">
    <citation type="journal article" date="2021" name="Nat. Plants">
        <title>The Taxus genome provides insights into paclitaxel biosynthesis.</title>
        <authorList>
            <person name="Xiong X."/>
            <person name="Gou J."/>
            <person name="Liao Q."/>
            <person name="Li Y."/>
            <person name="Zhou Q."/>
            <person name="Bi G."/>
            <person name="Li C."/>
            <person name="Du R."/>
            <person name="Wang X."/>
            <person name="Sun T."/>
            <person name="Guo L."/>
            <person name="Liang H."/>
            <person name="Lu P."/>
            <person name="Wu Y."/>
            <person name="Zhang Z."/>
            <person name="Ro D.K."/>
            <person name="Shang Y."/>
            <person name="Huang S."/>
            <person name="Yan J."/>
        </authorList>
    </citation>
    <scope>NUCLEOTIDE SEQUENCE [LARGE SCALE GENOMIC DNA]</scope>
    <source>
        <strain evidence="2">Ta-2019</strain>
    </source>
</reference>
<feature type="non-terminal residue" evidence="2">
    <location>
        <position position="52"/>
    </location>
</feature>
<evidence type="ECO:0000313" key="2">
    <source>
        <dbReference type="EMBL" id="KAH9302826.1"/>
    </source>
</evidence>
<sequence length="52" mass="5879">DRDTPDDMDTEEWVASTSGRQDDDCDDAFVNLSDLIPVNDETHITEEENPLP</sequence>
<dbReference type="Proteomes" id="UP000824469">
    <property type="component" value="Unassembled WGS sequence"/>
</dbReference>
<gene>
    <name evidence="2" type="ORF">KI387_014409</name>
</gene>
<keyword evidence="3" id="KW-1185">Reference proteome</keyword>
<accession>A0AA38CK59</accession>
<proteinExistence type="predicted"/>
<feature type="non-terminal residue" evidence="2">
    <location>
        <position position="1"/>
    </location>
</feature>
<name>A0AA38CK59_TAXCH</name>
<protein>
    <submittedName>
        <fullName evidence="2">Uncharacterized protein</fullName>
    </submittedName>
</protein>
<evidence type="ECO:0000313" key="3">
    <source>
        <dbReference type="Proteomes" id="UP000824469"/>
    </source>
</evidence>
<dbReference type="EMBL" id="JAHRHJ020000009">
    <property type="protein sequence ID" value="KAH9302826.1"/>
    <property type="molecule type" value="Genomic_DNA"/>
</dbReference>
<feature type="compositionally biased region" description="Acidic residues" evidence="1">
    <location>
        <begin position="1"/>
        <end position="12"/>
    </location>
</feature>
<dbReference type="AlphaFoldDB" id="A0AA38CK59"/>
<feature type="region of interest" description="Disordered" evidence="1">
    <location>
        <begin position="1"/>
        <end position="25"/>
    </location>
</feature>